<feature type="transmembrane region" description="Helical" evidence="5">
    <location>
        <begin position="276"/>
        <end position="295"/>
    </location>
</feature>
<evidence type="ECO:0000256" key="4">
    <source>
        <dbReference type="ARBA" id="ARBA00023065"/>
    </source>
</evidence>
<evidence type="ECO:0000256" key="3">
    <source>
        <dbReference type="ARBA" id="ARBA00022449"/>
    </source>
</evidence>
<feature type="transmembrane region" description="Helical" evidence="5">
    <location>
        <begin position="30"/>
        <end position="52"/>
    </location>
</feature>
<evidence type="ECO:0000313" key="7">
    <source>
        <dbReference type="Proteomes" id="UP000660070"/>
    </source>
</evidence>
<dbReference type="PANTHER" id="PTHR32507">
    <property type="entry name" value="NA(+)/H(+) ANTIPORTER 1"/>
    <property type="match status" value="1"/>
</dbReference>
<evidence type="ECO:0000313" key="6">
    <source>
        <dbReference type="EMBL" id="MBF8457185.1"/>
    </source>
</evidence>
<feature type="transmembrane region" description="Helical" evidence="5">
    <location>
        <begin position="307"/>
        <end position="328"/>
    </location>
</feature>
<proteinExistence type="predicted"/>
<name>A0ABS0FC00_9FLAO</name>
<feature type="transmembrane region" description="Helical" evidence="5">
    <location>
        <begin position="183"/>
        <end position="205"/>
    </location>
</feature>
<keyword evidence="7" id="KW-1185">Reference proteome</keyword>
<keyword evidence="5" id="KW-0472">Membrane</keyword>
<dbReference type="PANTHER" id="PTHR32507:SF0">
    <property type="entry name" value="NA(+)_H(+) ANTIPORTER 2-RELATED"/>
    <property type="match status" value="1"/>
</dbReference>
<keyword evidence="5" id="KW-0812">Transmembrane</keyword>
<keyword evidence="2" id="KW-0813">Transport</keyword>
<feature type="transmembrane region" description="Helical" evidence="5">
    <location>
        <begin position="6"/>
        <end position="23"/>
    </location>
</feature>
<dbReference type="Proteomes" id="UP000660070">
    <property type="component" value="Unassembled WGS sequence"/>
</dbReference>
<evidence type="ECO:0000256" key="5">
    <source>
        <dbReference type="SAM" id="Phobius"/>
    </source>
</evidence>
<feature type="transmembrane region" description="Helical" evidence="5">
    <location>
        <begin position="335"/>
        <end position="353"/>
    </location>
</feature>
<dbReference type="EMBL" id="JADPVI010000002">
    <property type="protein sequence ID" value="MBF8457185.1"/>
    <property type="molecule type" value="Genomic_DNA"/>
</dbReference>
<keyword evidence="5" id="KW-1133">Transmembrane helix</keyword>
<keyword evidence="4" id="KW-0406">Ion transport</keyword>
<reference evidence="6 7" key="1">
    <citation type="submission" date="2020-11" db="EMBL/GenBank/DDBJ databases">
        <title>Kaistella gelatinilytica sp. nov., a flavobacterium isolated from Antarctic Soil.</title>
        <authorList>
            <person name="Li J."/>
        </authorList>
    </citation>
    <scope>NUCLEOTIDE SEQUENCE [LARGE SCALE GENOMIC DNA]</scope>
    <source>
        <strain evidence="6 7">G5-32</strain>
    </source>
</reference>
<accession>A0ABS0FC00</accession>
<feature type="transmembrane region" description="Helical" evidence="5">
    <location>
        <begin position="124"/>
        <end position="144"/>
    </location>
</feature>
<comment type="subcellular location">
    <subcellularLocation>
        <location evidence="1">Cell membrane</location>
        <topology evidence="1">Multi-pass membrane protein</topology>
    </subcellularLocation>
</comment>
<feature type="transmembrane region" description="Helical" evidence="5">
    <location>
        <begin position="234"/>
        <end position="255"/>
    </location>
</feature>
<feature type="transmembrane region" description="Helical" evidence="5">
    <location>
        <begin position="156"/>
        <end position="177"/>
    </location>
</feature>
<evidence type="ECO:0000256" key="1">
    <source>
        <dbReference type="ARBA" id="ARBA00004651"/>
    </source>
</evidence>
<feature type="transmembrane region" description="Helical" evidence="5">
    <location>
        <begin position="92"/>
        <end position="112"/>
    </location>
</feature>
<comment type="caution">
    <text evidence="6">The sequence shown here is derived from an EMBL/GenBank/DDBJ whole genome shotgun (WGS) entry which is preliminary data.</text>
</comment>
<feature type="transmembrane region" description="Helical" evidence="5">
    <location>
        <begin position="58"/>
        <end position="80"/>
    </location>
</feature>
<protein>
    <submittedName>
        <fullName evidence="6">Sodium:proton antiporter</fullName>
    </submittedName>
</protein>
<evidence type="ECO:0000256" key="2">
    <source>
        <dbReference type="ARBA" id="ARBA00022448"/>
    </source>
</evidence>
<dbReference type="RefSeq" id="WP_196079697.1">
    <property type="nucleotide sequence ID" value="NZ_JADPVI010000002.1"/>
</dbReference>
<gene>
    <name evidence="6" type="ORF">IV494_08310</name>
</gene>
<keyword evidence="3" id="KW-0050">Antiport</keyword>
<organism evidence="6 7">
    <name type="scientific">Kaistella gelatinilytica</name>
    <dbReference type="NCBI Taxonomy" id="2787636"/>
    <lineage>
        <taxon>Bacteria</taxon>
        <taxon>Pseudomonadati</taxon>
        <taxon>Bacteroidota</taxon>
        <taxon>Flavobacteriia</taxon>
        <taxon>Flavobacteriales</taxon>
        <taxon>Weeksellaceae</taxon>
        <taxon>Chryseobacterium group</taxon>
        <taxon>Kaistella</taxon>
    </lineage>
</organism>
<feature type="transmembrane region" description="Helical" evidence="5">
    <location>
        <begin position="365"/>
        <end position="383"/>
    </location>
</feature>
<sequence length="405" mass="45845">MAEMFIIGICVILLISYIFDITSKFTKVPSVIFLLATGWLLNQVGGLFNIIIPNLNVILPILGTIGLILIVLEGSLELELNRSTQSVIKKSALIALLPLVIIAIGFSLFLFYEWDVPFKQSLINIIPFCIISSSIAIPSAINLTKDKRQFITYESSLSDIIGVVFFNFATFGTAITLSGAFHFVGQFMLMLLISLVASLVLAFLLAKIDHHIKYGPIIILNILIYEISKIYHLPALIFILFFGLILGNIDELKHLKFLRNVRFTKLNSEVKHFKDVVVEATFIVRTLFFIVFGFVLKTEDIINTDSLVWSISIVIAIYLLRAIFLKLGKMDIQPLFYIAPRGLITVLLFLSITPEDRFPYLNESVVIQVILITTFIMMIGLVFEKKVTPEMLRFSNFKKDRHPEE</sequence>